<dbReference type="EC" id="6.3.1.20" evidence="3"/>
<dbReference type="AlphaFoldDB" id="A0A031LKZ3"/>
<evidence type="ECO:0000259" key="8">
    <source>
        <dbReference type="Pfam" id="PF10437"/>
    </source>
</evidence>
<comment type="caution">
    <text evidence="9">The sequence shown here is derived from an EMBL/GenBank/DDBJ whole genome shotgun (WGS) entry which is preliminary data.</text>
</comment>
<dbReference type="SUPFAM" id="SSF82649">
    <property type="entry name" value="SufE/NifU"/>
    <property type="match status" value="1"/>
</dbReference>
<evidence type="ECO:0000256" key="1">
    <source>
        <dbReference type="ARBA" id="ARBA00005085"/>
    </source>
</evidence>
<organism evidence="9 10">
    <name type="scientific">Candidatus Acidianus copahuensis</name>
    <dbReference type="NCBI Taxonomy" id="1160895"/>
    <lineage>
        <taxon>Archaea</taxon>
        <taxon>Thermoproteota</taxon>
        <taxon>Thermoprotei</taxon>
        <taxon>Sulfolobales</taxon>
        <taxon>Sulfolobaceae</taxon>
        <taxon>Acidianus</taxon>
    </lineage>
</organism>
<sequence>MLRKFVFKAKKGLIRVKVDANGTIHEIQITGDFFIYPEEALPLLEKKLIGTPYEKEEVKRAISSFVRENNVQMPFVTEEDFVRAIMGES</sequence>
<evidence type="ECO:0000256" key="4">
    <source>
        <dbReference type="ARBA" id="ARBA00022598"/>
    </source>
</evidence>
<dbReference type="PANTHER" id="PTHR43679">
    <property type="entry name" value="OCTANOYLTRANSFERASE LIPM-RELATED"/>
    <property type="match status" value="1"/>
</dbReference>
<dbReference type="GO" id="GO:0005524">
    <property type="term" value="F:ATP binding"/>
    <property type="evidence" value="ECO:0007669"/>
    <property type="project" value="UniProtKB-KW"/>
</dbReference>
<evidence type="ECO:0000313" key="9">
    <source>
        <dbReference type="EMBL" id="EZQ01568.1"/>
    </source>
</evidence>
<protein>
    <recommendedName>
        <fullName evidence="3">lipoate--protein ligase</fullName>
        <ecNumber evidence="3">6.3.1.20</ecNumber>
    </recommendedName>
</protein>
<dbReference type="Gene3D" id="3.30.390.50">
    <property type="entry name" value="CO dehydrogenase flavoprotein, C-terminal domain"/>
    <property type="match status" value="1"/>
</dbReference>
<accession>A0A031LKZ3</accession>
<keyword evidence="6" id="KW-0067">ATP-binding</keyword>
<comment type="pathway">
    <text evidence="1">Protein modification; protein lipoylation via exogenous pathway; protein N(6)-(lipoyl)lysine from lipoate: step 2/2.</text>
</comment>
<evidence type="ECO:0000313" key="10">
    <source>
        <dbReference type="Proteomes" id="UP000024332"/>
    </source>
</evidence>
<name>A0A031LKZ3_9CREN</name>
<dbReference type="RefSeq" id="WP_048100734.1">
    <property type="nucleotide sequence ID" value="NZ_JFZT01000067.1"/>
</dbReference>
<evidence type="ECO:0000256" key="7">
    <source>
        <dbReference type="ARBA" id="ARBA00048037"/>
    </source>
</evidence>
<reference evidence="9 10" key="1">
    <citation type="submission" date="2014-03" db="EMBL/GenBank/DDBJ databases">
        <title>Draft genome sequence of the novel thermoacidophilic archaea Acidianus copahuensis ALE1 strain, isolated from Copahue volcanic area in Neuquen Argentina.</title>
        <authorList>
            <person name="Urbieta M.S."/>
            <person name="Rascovan N."/>
            <person name="Castro C."/>
            <person name="Revale S."/>
            <person name="Giaveno M.A."/>
            <person name="Vazquez M.P."/>
            <person name="Donati E.R."/>
        </authorList>
    </citation>
    <scope>NUCLEOTIDE SEQUENCE [LARGE SCALE GENOMIC DNA]</scope>
    <source>
        <strain evidence="9 10">ALE1</strain>
    </source>
</reference>
<keyword evidence="5" id="KW-0547">Nucleotide-binding</keyword>
<dbReference type="GO" id="GO:0009249">
    <property type="term" value="P:protein lipoylation"/>
    <property type="evidence" value="ECO:0007669"/>
    <property type="project" value="UniProtKB-ARBA"/>
</dbReference>
<dbReference type="STRING" id="1160895.CM19_12880"/>
<dbReference type="Proteomes" id="UP000024332">
    <property type="component" value="Unassembled WGS sequence"/>
</dbReference>
<dbReference type="Pfam" id="PF10437">
    <property type="entry name" value="Lip_prot_lig_C"/>
    <property type="match status" value="1"/>
</dbReference>
<dbReference type="EMBL" id="JFZT01000067">
    <property type="protein sequence ID" value="EZQ01568.1"/>
    <property type="molecule type" value="Genomic_DNA"/>
</dbReference>
<evidence type="ECO:0000256" key="3">
    <source>
        <dbReference type="ARBA" id="ARBA00012367"/>
    </source>
</evidence>
<comment type="pathway">
    <text evidence="2">Protein modification; protein lipoylation via exogenous pathway; protein N(6)-(lipoyl)lysine from lipoate: step 1/2.</text>
</comment>
<keyword evidence="10" id="KW-1185">Reference proteome</keyword>
<dbReference type="UniPathway" id="UPA00537">
    <property type="reaction ID" value="UER00594"/>
</dbReference>
<evidence type="ECO:0000256" key="6">
    <source>
        <dbReference type="ARBA" id="ARBA00022840"/>
    </source>
</evidence>
<keyword evidence="4 9" id="KW-0436">Ligase</keyword>
<feature type="domain" description="Lipoate protein ligase C-terminal" evidence="8">
    <location>
        <begin position="10"/>
        <end position="84"/>
    </location>
</feature>
<evidence type="ECO:0000256" key="2">
    <source>
        <dbReference type="ARBA" id="ARBA00005124"/>
    </source>
</evidence>
<dbReference type="OrthoDB" id="146287at2157"/>
<dbReference type="InterPro" id="IPR050664">
    <property type="entry name" value="Octanoyltrans_LipM/LipL"/>
</dbReference>
<evidence type="ECO:0000256" key="5">
    <source>
        <dbReference type="ARBA" id="ARBA00022741"/>
    </source>
</evidence>
<comment type="catalytic activity">
    <reaction evidence="7">
        <text>L-lysyl-[lipoyl-carrier protein] + (R)-lipoate + ATP = N(6)-[(R)-lipoyl]-L-lysyl-[lipoyl-carrier protein] + AMP + diphosphate + H(+)</text>
        <dbReference type="Rhea" id="RHEA:49288"/>
        <dbReference type="Rhea" id="RHEA-COMP:10500"/>
        <dbReference type="Rhea" id="RHEA-COMP:10502"/>
        <dbReference type="ChEBI" id="CHEBI:15378"/>
        <dbReference type="ChEBI" id="CHEBI:29969"/>
        <dbReference type="ChEBI" id="CHEBI:30616"/>
        <dbReference type="ChEBI" id="CHEBI:33019"/>
        <dbReference type="ChEBI" id="CHEBI:83088"/>
        <dbReference type="ChEBI" id="CHEBI:83099"/>
        <dbReference type="ChEBI" id="CHEBI:456215"/>
        <dbReference type="EC" id="6.3.1.20"/>
    </reaction>
</comment>
<dbReference type="InterPro" id="IPR019491">
    <property type="entry name" value="Lipoate_protein_ligase_C"/>
</dbReference>
<proteinExistence type="predicted"/>
<dbReference type="GO" id="GO:0016979">
    <property type="term" value="F:lipoate-protein ligase activity"/>
    <property type="evidence" value="ECO:0007669"/>
    <property type="project" value="UniProtKB-EC"/>
</dbReference>
<gene>
    <name evidence="9" type="ORF">CM19_12880</name>
</gene>
<dbReference type="PANTHER" id="PTHR43679:SF2">
    <property type="entry name" value="OCTANOYL-[GCVH]:PROTEIN N-OCTANOYLTRANSFERASE"/>
    <property type="match status" value="1"/>
</dbReference>